<dbReference type="Gene3D" id="3.30.450.20">
    <property type="entry name" value="PAS domain"/>
    <property type="match status" value="1"/>
</dbReference>
<evidence type="ECO:0000313" key="3">
    <source>
        <dbReference type="Proteomes" id="UP001189624"/>
    </source>
</evidence>
<sequence length="184" mass="20835">MVSVLRGRSRSGRTSPLSGRPARKILAQYSAYAEILAEFEQSGVSGKSFDYSRMVLDPPRIIGYSENCFQLLGLERQIDSTQFMGLIGVDATTLFTPSSGASLEKVVASREISLLNPIWVYARTTQKPFYAILHRIDVGVVIDLEPRHTDLKFETVRGTRFPKRPKTDDYPRCRKLYSARPMRE</sequence>
<dbReference type="PANTHER" id="PTHR47876:SF3">
    <property type="entry name" value="PHYTOCHROME 1"/>
    <property type="match status" value="1"/>
</dbReference>
<dbReference type="Gramene" id="rna-AYBTSS11_LOCUS10882">
    <property type="protein sequence ID" value="CAJ1942525.1"/>
    <property type="gene ID" value="gene-AYBTSS11_LOCUS10882"/>
</dbReference>
<organism evidence="2 3">
    <name type="scientific">Sphenostylis stenocarpa</name>
    <dbReference type="NCBI Taxonomy" id="92480"/>
    <lineage>
        <taxon>Eukaryota</taxon>
        <taxon>Viridiplantae</taxon>
        <taxon>Streptophyta</taxon>
        <taxon>Embryophyta</taxon>
        <taxon>Tracheophyta</taxon>
        <taxon>Spermatophyta</taxon>
        <taxon>Magnoliopsida</taxon>
        <taxon>eudicotyledons</taxon>
        <taxon>Gunneridae</taxon>
        <taxon>Pentapetalae</taxon>
        <taxon>rosids</taxon>
        <taxon>fabids</taxon>
        <taxon>Fabales</taxon>
        <taxon>Fabaceae</taxon>
        <taxon>Papilionoideae</taxon>
        <taxon>50 kb inversion clade</taxon>
        <taxon>NPAAA clade</taxon>
        <taxon>indigoferoid/millettioid clade</taxon>
        <taxon>Phaseoleae</taxon>
        <taxon>Sphenostylis</taxon>
    </lineage>
</organism>
<protein>
    <recommendedName>
        <fullName evidence="1">PAS fold-2 domain-containing protein</fullName>
    </recommendedName>
</protein>
<dbReference type="EMBL" id="OY731400">
    <property type="protein sequence ID" value="CAJ1942525.1"/>
    <property type="molecule type" value="Genomic_DNA"/>
</dbReference>
<evidence type="ECO:0000313" key="2">
    <source>
        <dbReference type="EMBL" id="CAJ1942525.1"/>
    </source>
</evidence>
<name>A0AA86SXR4_9FABA</name>
<dbReference type="SUPFAM" id="SSF55785">
    <property type="entry name" value="PYP-like sensor domain (PAS domain)"/>
    <property type="match status" value="1"/>
</dbReference>
<dbReference type="InterPro" id="IPR013654">
    <property type="entry name" value="PAS_2"/>
</dbReference>
<dbReference type="AlphaFoldDB" id="A0AA86SXR4"/>
<dbReference type="Proteomes" id="UP001189624">
    <property type="component" value="Chromosome 3"/>
</dbReference>
<gene>
    <name evidence="2" type="ORF">AYBTSS11_LOCUS10882</name>
</gene>
<dbReference type="PANTHER" id="PTHR47876">
    <property type="entry name" value="OS08G0260000 PROTEIN"/>
    <property type="match status" value="1"/>
</dbReference>
<proteinExistence type="predicted"/>
<evidence type="ECO:0000259" key="1">
    <source>
        <dbReference type="Pfam" id="PF08446"/>
    </source>
</evidence>
<dbReference type="InterPro" id="IPR035965">
    <property type="entry name" value="PAS-like_dom_sf"/>
</dbReference>
<feature type="domain" description="PAS fold-2" evidence="1">
    <location>
        <begin position="60"/>
        <end position="146"/>
    </location>
</feature>
<accession>A0AA86SXR4</accession>
<dbReference type="Pfam" id="PF08446">
    <property type="entry name" value="PAS_2"/>
    <property type="match status" value="1"/>
</dbReference>
<keyword evidence="3" id="KW-1185">Reference proteome</keyword>
<reference evidence="2" key="1">
    <citation type="submission" date="2023-10" db="EMBL/GenBank/DDBJ databases">
        <authorList>
            <person name="Domelevo Entfellner J.-B."/>
        </authorList>
    </citation>
    <scope>NUCLEOTIDE SEQUENCE</scope>
</reference>
<dbReference type="GO" id="GO:0006355">
    <property type="term" value="P:regulation of DNA-templated transcription"/>
    <property type="evidence" value="ECO:0007669"/>
    <property type="project" value="InterPro"/>
</dbReference>